<dbReference type="EMBL" id="MKGL01000134">
    <property type="protein sequence ID" value="RNF05447.1"/>
    <property type="molecule type" value="Genomic_DNA"/>
</dbReference>
<dbReference type="GeneID" id="40328481"/>
<name>A0A3R7NEV3_TRYRA</name>
<comment type="caution">
    <text evidence="1">The sequence shown here is derived from an EMBL/GenBank/DDBJ whole genome shotgun (WGS) entry which is preliminary data.</text>
</comment>
<dbReference type="OrthoDB" id="250612at2759"/>
<dbReference type="OMA" id="MSAVCIR"/>
<keyword evidence="2" id="KW-1185">Reference proteome</keyword>
<evidence type="ECO:0000313" key="2">
    <source>
        <dbReference type="Proteomes" id="UP000283634"/>
    </source>
</evidence>
<dbReference type="RefSeq" id="XP_029238693.1">
    <property type="nucleotide sequence ID" value="XM_029381471.1"/>
</dbReference>
<dbReference type="AlphaFoldDB" id="A0A3R7NEV3"/>
<dbReference type="Proteomes" id="UP000283634">
    <property type="component" value="Unassembled WGS sequence"/>
</dbReference>
<reference evidence="1 2" key="1">
    <citation type="journal article" date="2018" name="BMC Genomics">
        <title>Genomic comparison of Trypanosoma conorhini and Trypanosoma rangeli to Trypanosoma cruzi strains of high and low virulence.</title>
        <authorList>
            <person name="Bradwell K.R."/>
            <person name="Koparde V.N."/>
            <person name="Matveyev A.V."/>
            <person name="Serrano M.G."/>
            <person name="Alves J.M."/>
            <person name="Parikh H."/>
            <person name="Huang B."/>
            <person name="Lee V."/>
            <person name="Espinosa-Alvarez O."/>
            <person name="Ortiz P.A."/>
            <person name="Costa-Martins A.G."/>
            <person name="Teixeira M.M."/>
            <person name="Buck G.A."/>
        </authorList>
    </citation>
    <scope>NUCLEOTIDE SEQUENCE [LARGE SCALE GENOMIC DNA]</scope>
    <source>
        <strain evidence="1 2">AM80</strain>
    </source>
</reference>
<sequence length="122" mass="13515">MRGDSVWRSSVDHTTWEHGQVGGFTAPSAAPRIRCAGQERALVTTKANRDRGVPRQQVCWQSVGKRPGIPEVIDGPLTEPWVPPSEAQLLICSRSKGCPCLSCEKRRRCQKFGCVPRMGRSQ</sequence>
<organism evidence="1 2">
    <name type="scientific">Trypanosoma rangeli</name>
    <dbReference type="NCBI Taxonomy" id="5698"/>
    <lineage>
        <taxon>Eukaryota</taxon>
        <taxon>Discoba</taxon>
        <taxon>Euglenozoa</taxon>
        <taxon>Kinetoplastea</taxon>
        <taxon>Metakinetoplastina</taxon>
        <taxon>Trypanosomatida</taxon>
        <taxon>Trypanosomatidae</taxon>
        <taxon>Trypanosoma</taxon>
        <taxon>Herpetosoma</taxon>
    </lineage>
</organism>
<evidence type="ECO:0000313" key="1">
    <source>
        <dbReference type="EMBL" id="RNF05447.1"/>
    </source>
</evidence>
<gene>
    <name evidence="1" type="ORF">TraAM80_04548</name>
</gene>
<protein>
    <submittedName>
        <fullName evidence="1">Uncharacterized protein</fullName>
    </submittedName>
</protein>
<proteinExistence type="predicted"/>
<accession>A0A3R7NEV3</accession>